<dbReference type="RefSeq" id="WP_227183738.1">
    <property type="nucleotide sequence ID" value="NZ_JAJCIQ010000014.1"/>
</dbReference>
<comment type="caution">
    <text evidence="2">The sequence shown here is derived from an EMBL/GenBank/DDBJ whole genome shotgun (WGS) entry which is preliminary data.</text>
</comment>
<dbReference type="InterPro" id="IPR018641">
    <property type="entry name" value="Trfase_1_rSAM/seldom-assoc"/>
</dbReference>
<dbReference type="Proteomes" id="UP001299546">
    <property type="component" value="Unassembled WGS sequence"/>
</dbReference>
<dbReference type="InterPro" id="IPR001173">
    <property type="entry name" value="Glyco_trans_2-like"/>
</dbReference>
<evidence type="ECO:0000313" key="2">
    <source>
        <dbReference type="EMBL" id="MCB7388742.1"/>
    </source>
</evidence>
<dbReference type="InterPro" id="IPR029044">
    <property type="entry name" value="Nucleotide-diphossugar_trans"/>
</dbReference>
<feature type="domain" description="Glycosyltransferase 2-like" evidence="1">
    <location>
        <begin position="221"/>
        <end position="325"/>
    </location>
</feature>
<keyword evidence="3" id="KW-1185">Reference proteome</keyword>
<evidence type="ECO:0000259" key="1">
    <source>
        <dbReference type="Pfam" id="PF00535"/>
    </source>
</evidence>
<reference evidence="2 3" key="1">
    <citation type="submission" date="2021-10" db="EMBL/GenBank/DDBJ databases">
        <title>Collection of gut derived symbiotic bacterial strains cultured from healthy donors.</title>
        <authorList>
            <person name="Lin H."/>
            <person name="Littmann E."/>
            <person name="Kohout C."/>
            <person name="Pamer E.G."/>
        </authorList>
    </citation>
    <scope>NUCLEOTIDE SEQUENCE [LARGE SCALE GENOMIC DNA]</scope>
    <source>
        <strain evidence="2 3">DFI.1.165</strain>
    </source>
</reference>
<dbReference type="Pfam" id="PF09837">
    <property type="entry name" value="DUF2064"/>
    <property type="match status" value="1"/>
</dbReference>
<dbReference type="PANTHER" id="PTHR36529:SF1">
    <property type="entry name" value="GLYCOSYLTRANSFERASE"/>
    <property type="match status" value="1"/>
</dbReference>
<dbReference type="EMBL" id="JAJCIS010000014">
    <property type="protein sequence ID" value="MCB7388742.1"/>
    <property type="molecule type" value="Genomic_DNA"/>
</dbReference>
<name>A0ABS8DL25_9FIRM</name>
<dbReference type="SUPFAM" id="SSF53448">
    <property type="entry name" value="Nucleotide-diphospho-sugar transferases"/>
    <property type="match status" value="2"/>
</dbReference>
<dbReference type="NCBIfam" id="TIGR04282">
    <property type="entry name" value="glyco_like_cofC"/>
    <property type="match status" value="1"/>
</dbReference>
<sequence length="443" mass="50090">MKNAVIIFTRIPVPGKTKTRMMPYLTGRACASLHTCFLKDICRECEKTGYDIFVYYAPEGEKSTLVSILGADKTYRKQEGEGLGERMLSALREVLAEGYDACLLTGTDVPELDAEILTTAVSKLRTKDIVFGPTIDGGYYLVGMKKSHAEAFTGQTYGHGSVLQNTVSHLREKGRSVGYVRTLQDMDEPADLRDYRGRMKRNAGLRAKATGQYLMRNVKISIIIPVYNEEKTVGHMMGQLSPLKSRCEIIFVDGQSSDRTRTIIGDEYKVIESPKGRAVQMNAGAAESTGDVLLFLHCDSELPSRPLEEIRYVMRKNRAGCFGIGFHSMNFFMFTCRLISNIRAFAGRIMFGDQGIFIERELFFEMGGFPEIPLMEDYQFSINLKTRGIAVGMTPHRIYTSDRRFPEGTASKLKVMWEMNRLRKLYRGGVPVTQLTKYYRDIR</sequence>
<dbReference type="Pfam" id="PF00535">
    <property type="entry name" value="Glycos_transf_2"/>
    <property type="match status" value="1"/>
</dbReference>
<protein>
    <submittedName>
        <fullName evidence="2">TIGR04283 family arsenosugar biosynthesis glycosyltransferase</fullName>
    </submittedName>
</protein>
<organism evidence="2 3">
    <name type="scientific">Bariatricus massiliensis</name>
    <dbReference type="NCBI Taxonomy" id="1745713"/>
    <lineage>
        <taxon>Bacteria</taxon>
        <taxon>Bacillati</taxon>
        <taxon>Bacillota</taxon>
        <taxon>Clostridia</taxon>
        <taxon>Lachnospirales</taxon>
        <taxon>Lachnospiraceae</taxon>
        <taxon>Bariatricus</taxon>
    </lineage>
</organism>
<dbReference type="Gene3D" id="3.90.550.10">
    <property type="entry name" value="Spore Coat Polysaccharide Biosynthesis Protein SpsA, Chain A"/>
    <property type="match status" value="2"/>
</dbReference>
<accession>A0ABS8DL25</accession>
<dbReference type="PANTHER" id="PTHR36529">
    <property type="entry name" value="SLL1095 PROTEIN"/>
    <property type="match status" value="1"/>
</dbReference>
<proteinExistence type="predicted"/>
<evidence type="ECO:0000313" key="3">
    <source>
        <dbReference type="Proteomes" id="UP001299546"/>
    </source>
</evidence>
<dbReference type="NCBIfam" id="TIGR04283">
    <property type="entry name" value="glyco_like_mftF"/>
    <property type="match status" value="1"/>
</dbReference>
<gene>
    <name evidence="2" type="ORF">LIZ65_15745</name>
</gene>
<dbReference type="InterPro" id="IPR026461">
    <property type="entry name" value="Trfase_2_rSAM/seldom_assoc"/>
</dbReference>
<dbReference type="CDD" id="cd02522">
    <property type="entry name" value="GT_2_like_a"/>
    <property type="match status" value="1"/>
</dbReference>